<dbReference type="PANTHER" id="PTHR36452:SF1">
    <property type="entry name" value="DUF2461 DOMAIN-CONTAINING PROTEIN"/>
    <property type="match status" value="1"/>
</dbReference>
<dbReference type="AlphaFoldDB" id="A0AAW0CRT7"/>
<feature type="compositionally biased region" description="Polar residues" evidence="1">
    <location>
        <begin position="18"/>
        <end position="28"/>
    </location>
</feature>
<accession>A0AAW0CRT7</accession>
<dbReference type="NCBIfam" id="TIGR02453">
    <property type="entry name" value="TIGR02453 family protein"/>
    <property type="match status" value="1"/>
</dbReference>
<feature type="compositionally biased region" description="Low complexity" evidence="1">
    <location>
        <begin position="141"/>
        <end position="150"/>
    </location>
</feature>
<feature type="region of interest" description="Disordered" evidence="1">
    <location>
        <begin position="1"/>
        <end position="177"/>
    </location>
</feature>
<protein>
    <submittedName>
        <fullName evidence="2">Uncharacterized protein</fullName>
    </submittedName>
</protein>
<dbReference type="PANTHER" id="PTHR36452">
    <property type="entry name" value="CHROMOSOME 12, WHOLE GENOME SHOTGUN SEQUENCE"/>
    <property type="match status" value="1"/>
</dbReference>
<dbReference type="EMBL" id="JAYKXP010000035">
    <property type="protein sequence ID" value="KAK7040872.1"/>
    <property type="molecule type" value="Genomic_DNA"/>
</dbReference>
<evidence type="ECO:0000313" key="2">
    <source>
        <dbReference type="EMBL" id="KAK7040872.1"/>
    </source>
</evidence>
<evidence type="ECO:0000313" key="3">
    <source>
        <dbReference type="Proteomes" id="UP001383192"/>
    </source>
</evidence>
<keyword evidence="3" id="KW-1185">Reference proteome</keyword>
<feature type="compositionally biased region" description="Basic residues" evidence="1">
    <location>
        <begin position="55"/>
        <end position="67"/>
    </location>
</feature>
<name>A0AAW0CRT7_9AGAR</name>
<sequence>MVRTTGTSVKGSKPRSAANANEKTNINPRRSPRKRGHANLAEESDEEQQQPKLKTPSRSRTRKRSQAKAKNEPDLVGANSPPEKSAGDDEDAFDPEVHDEEGDLGIVRKGRKNIEYDSDALDEEEDHKPKPSKKRKRGSDATSTPSPTKAKAPKRKKRKVVDEDEDDEDDDLKEGQEVVGVVVQAPKTGQVPPGQISKNTFNFLSKLADPACNDREWFKLHEPVYRLAEKEWKDFVEKFTDLLIEVDDQIPPLPPRDVIHRIYRDIRFSNDKTPYKRSFSASFSRSGRKGIFAAYHIVDFAVTFFSAIRPGGESLIAGGSWCPGRNELATIRTNLLRDSQPLRDIIESSDFVKYFGEAKSQPNGERSNIFGAEDELKVAPKGVEKTHPDIDLLKCRSFAVLHRFLDSEVLAPDFRDKLAQVANVLQPFVRCLNDLMTLQDNDDDN</sequence>
<comment type="caution">
    <text evidence="2">The sequence shown here is derived from an EMBL/GenBank/DDBJ whole genome shotgun (WGS) entry which is preliminary data.</text>
</comment>
<organism evidence="2 3">
    <name type="scientific">Paramarasmius palmivorus</name>
    <dbReference type="NCBI Taxonomy" id="297713"/>
    <lineage>
        <taxon>Eukaryota</taxon>
        <taxon>Fungi</taxon>
        <taxon>Dikarya</taxon>
        <taxon>Basidiomycota</taxon>
        <taxon>Agaricomycotina</taxon>
        <taxon>Agaricomycetes</taxon>
        <taxon>Agaricomycetidae</taxon>
        <taxon>Agaricales</taxon>
        <taxon>Marasmiineae</taxon>
        <taxon>Marasmiaceae</taxon>
        <taxon>Paramarasmius</taxon>
    </lineage>
</organism>
<evidence type="ECO:0000256" key="1">
    <source>
        <dbReference type="SAM" id="MobiDB-lite"/>
    </source>
</evidence>
<feature type="compositionally biased region" description="Acidic residues" evidence="1">
    <location>
        <begin position="88"/>
        <end position="103"/>
    </location>
</feature>
<feature type="compositionally biased region" description="Acidic residues" evidence="1">
    <location>
        <begin position="162"/>
        <end position="172"/>
    </location>
</feature>
<feature type="compositionally biased region" description="Acidic residues" evidence="1">
    <location>
        <begin position="116"/>
        <end position="125"/>
    </location>
</feature>
<feature type="compositionally biased region" description="Polar residues" evidence="1">
    <location>
        <begin position="1"/>
        <end position="10"/>
    </location>
</feature>
<reference evidence="2 3" key="1">
    <citation type="submission" date="2024-01" db="EMBL/GenBank/DDBJ databases">
        <title>A draft genome for a cacao thread blight-causing isolate of Paramarasmius palmivorus.</title>
        <authorList>
            <person name="Baruah I.K."/>
            <person name="Bukari Y."/>
            <person name="Amoako-Attah I."/>
            <person name="Meinhardt L.W."/>
            <person name="Bailey B.A."/>
            <person name="Cohen S.P."/>
        </authorList>
    </citation>
    <scope>NUCLEOTIDE SEQUENCE [LARGE SCALE GENOMIC DNA]</scope>
    <source>
        <strain evidence="2 3">GH-12</strain>
    </source>
</reference>
<dbReference type="Proteomes" id="UP001383192">
    <property type="component" value="Unassembled WGS sequence"/>
</dbReference>
<gene>
    <name evidence="2" type="ORF">VNI00_009468</name>
</gene>
<proteinExistence type="predicted"/>
<dbReference type="InterPro" id="IPR012808">
    <property type="entry name" value="CHP02453"/>
</dbReference>
<dbReference type="Pfam" id="PF09365">
    <property type="entry name" value="DUF2461"/>
    <property type="match status" value="1"/>
</dbReference>